<feature type="region of interest" description="Disordered" evidence="1">
    <location>
        <begin position="1"/>
        <end position="110"/>
    </location>
</feature>
<dbReference type="PANTHER" id="PTHR33443">
    <property type="entry name" value="ZGC:112980"/>
    <property type="match status" value="1"/>
</dbReference>
<dbReference type="EMBL" id="CAICTM010000883">
    <property type="protein sequence ID" value="CAB9517834.1"/>
    <property type="molecule type" value="Genomic_DNA"/>
</dbReference>
<organism evidence="2 3">
    <name type="scientific">Seminavis robusta</name>
    <dbReference type="NCBI Taxonomy" id="568900"/>
    <lineage>
        <taxon>Eukaryota</taxon>
        <taxon>Sar</taxon>
        <taxon>Stramenopiles</taxon>
        <taxon>Ochrophyta</taxon>
        <taxon>Bacillariophyta</taxon>
        <taxon>Bacillariophyceae</taxon>
        <taxon>Bacillariophycidae</taxon>
        <taxon>Naviculales</taxon>
        <taxon>Naviculaceae</taxon>
        <taxon>Seminavis</taxon>
    </lineage>
</organism>
<proteinExistence type="predicted"/>
<comment type="caution">
    <text evidence="2">The sequence shown here is derived from an EMBL/GenBank/DDBJ whole genome shotgun (WGS) entry which is preliminary data.</text>
</comment>
<gene>
    <name evidence="2" type="ORF">SEMRO_885_G216030.1</name>
</gene>
<reference evidence="2" key="1">
    <citation type="submission" date="2020-06" db="EMBL/GenBank/DDBJ databases">
        <authorList>
            <consortium name="Plant Systems Biology data submission"/>
        </authorList>
    </citation>
    <scope>NUCLEOTIDE SEQUENCE</scope>
    <source>
        <strain evidence="2">D6</strain>
    </source>
</reference>
<dbReference type="Proteomes" id="UP001153069">
    <property type="component" value="Unassembled WGS sequence"/>
</dbReference>
<keyword evidence="3" id="KW-1185">Reference proteome</keyword>
<dbReference type="InterPro" id="IPR053234">
    <property type="entry name" value="RPM1_Interactor"/>
</dbReference>
<feature type="compositionally biased region" description="Polar residues" evidence="1">
    <location>
        <begin position="1"/>
        <end position="23"/>
    </location>
</feature>
<protein>
    <submittedName>
        <fullName evidence="2">Uncharacterized protein</fullName>
    </submittedName>
</protein>
<dbReference type="PANTHER" id="PTHR33443:SF30">
    <property type="entry name" value="SARCOSINE DEHYDROGENASE-2C PROTEIN"/>
    <property type="match status" value="1"/>
</dbReference>
<feature type="compositionally biased region" description="Low complexity" evidence="1">
    <location>
        <begin position="56"/>
        <end position="74"/>
    </location>
</feature>
<dbReference type="AlphaFoldDB" id="A0A9N8EFW5"/>
<evidence type="ECO:0000313" key="3">
    <source>
        <dbReference type="Proteomes" id="UP001153069"/>
    </source>
</evidence>
<feature type="compositionally biased region" description="Basic and acidic residues" evidence="1">
    <location>
        <begin position="44"/>
        <end position="55"/>
    </location>
</feature>
<evidence type="ECO:0000256" key="1">
    <source>
        <dbReference type="SAM" id="MobiDB-lite"/>
    </source>
</evidence>
<accession>A0A9N8EFW5</accession>
<feature type="region of interest" description="Disordered" evidence="1">
    <location>
        <begin position="176"/>
        <end position="201"/>
    </location>
</feature>
<sequence>MTGDSSFHSLFRGSPSSIFQSPSPVLLRQYRNQASGSNRNTTGTEKEKERRDNSKTSKTSNKNKKGTSNNTTGSVVNDSDVEVIEPNVQAVRDDPFAKSSSSDNGDNEIECTGTSGMNAIVDFPHHRDLCVIYKFSEGNHASFCEKCYCVVCEIPASECKSWNLHCDRRNSHYKEREAEQQRHEDGALARLESLHGNRTMD</sequence>
<feature type="compositionally biased region" description="Polar residues" evidence="1">
    <location>
        <begin position="30"/>
        <end position="43"/>
    </location>
</feature>
<name>A0A9N8EFW5_9STRA</name>
<evidence type="ECO:0000313" key="2">
    <source>
        <dbReference type="EMBL" id="CAB9517834.1"/>
    </source>
</evidence>
<dbReference type="OrthoDB" id="204836at2759"/>